<proteinExistence type="predicted"/>
<sequence>MSEESTGKMGLMSLTLFSVSAVLVIDTLTASASLGPSAITWWLITLVLFVIPYGLVSIELGTAYPGEGGIYDWVKRAYGSRWAVRTTWFYWINVALWMPAVYIMFAGMFAEMFMPDLGLWPQIAICVVLTWITIWICNKSVDAGVWVVNAGAAAKIIVIAVLGVGGFVYAAKNGVANEFSMTAMVPSFDSALGFLPVIVFNLLGFELIATMGKEIKNAKRDIPASIFLSAALVTGLYIFGTIGILMAMPVEEIGLVAGLIATLQKLFGTGAFGNFMVYTVGTLALFTFVSNMVTWTMGASRAAMEAAQTGELPALVAKEDPTHGTPVGANNITGVVSTAVIVIYGFALTMLGTATGDELFWTVFAFSSCIFLLPYLFMFPAHITLRKHDAATPRPFKVPGGMGMQYFIAAVCLLFVGQAVLLFIFPEIFSGVIDWAYTIPVAIGLFATIGIGEYLLAGAEKRMAKLGTAAE</sequence>
<keyword evidence="2" id="KW-0813">Transport</keyword>
<keyword evidence="9" id="KW-1185">Reference proteome</keyword>
<feature type="transmembrane region" description="Helical" evidence="7">
    <location>
        <begin position="191"/>
        <end position="212"/>
    </location>
</feature>
<keyword evidence="6 7" id="KW-0472">Membrane</keyword>
<evidence type="ECO:0000256" key="6">
    <source>
        <dbReference type="ARBA" id="ARBA00023136"/>
    </source>
</evidence>
<keyword evidence="3" id="KW-1003">Cell membrane</keyword>
<dbReference type="InterPro" id="IPR050367">
    <property type="entry name" value="APC_superfamily"/>
</dbReference>
<feature type="transmembrane region" description="Helical" evidence="7">
    <location>
        <begin position="224"/>
        <end position="248"/>
    </location>
</feature>
<keyword evidence="4 7" id="KW-0812">Transmembrane</keyword>
<evidence type="ECO:0000256" key="4">
    <source>
        <dbReference type="ARBA" id="ARBA00022692"/>
    </source>
</evidence>
<dbReference type="InterPro" id="IPR002293">
    <property type="entry name" value="AA/rel_permease1"/>
</dbReference>
<comment type="subcellular location">
    <subcellularLocation>
        <location evidence="1">Cell membrane</location>
        <topology evidence="1">Multi-pass membrane protein</topology>
    </subcellularLocation>
</comment>
<feature type="transmembrane region" description="Helical" evidence="7">
    <location>
        <begin position="119"/>
        <end position="137"/>
    </location>
</feature>
<evidence type="ECO:0000256" key="2">
    <source>
        <dbReference type="ARBA" id="ARBA00022448"/>
    </source>
</evidence>
<dbReference type="Proteomes" id="UP000295673">
    <property type="component" value="Unassembled WGS sequence"/>
</dbReference>
<dbReference type="GO" id="GO:0005886">
    <property type="term" value="C:plasma membrane"/>
    <property type="evidence" value="ECO:0007669"/>
    <property type="project" value="UniProtKB-SubCell"/>
</dbReference>
<reference evidence="8 9" key="1">
    <citation type="submission" date="2019-03" db="EMBL/GenBank/DDBJ databases">
        <title>Genomic Encyclopedia of Archaeal and Bacterial Type Strains, Phase II (KMG-II): from individual species to whole genera.</title>
        <authorList>
            <person name="Goeker M."/>
        </authorList>
    </citation>
    <scope>NUCLEOTIDE SEQUENCE [LARGE SCALE GENOMIC DNA]</scope>
    <source>
        <strain evidence="8 9">DSM 26433</strain>
    </source>
</reference>
<name>A0A4R1N2W9_9RHOB</name>
<dbReference type="PIRSF" id="PIRSF006060">
    <property type="entry name" value="AA_transporter"/>
    <property type="match status" value="1"/>
</dbReference>
<evidence type="ECO:0000313" key="9">
    <source>
        <dbReference type="Proteomes" id="UP000295673"/>
    </source>
</evidence>
<feature type="transmembrane region" description="Helical" evidence="7">
    <location>
        <begin position="41"/>
        <end position="66"/>
    </location>
</feature>
<dbReference type="RefSeq" id="WP_132861503.1">
    <property type="nucleotide sequence ID" value="NZ_SMGR01000003.1"/>
</dbReference>
<evidence type="ECO:0000256" key="1">
    <source>
        <dbReference type="ARBA" id="ARBA00004651"/>
    </source>
</evidence>
<dbReference type="PANTHER" id="PTHR42770">
    <property type="entry name" value="AMINO ACID TRANSPORTER-RELATED"/>
    <property type="match status" value="1"/>
</dbReference>
<evidence type="ECO:0000256" key="5">
    <source>
        <dbReference type="ARBA" id="ARBA00022989"/>
    </source>
</evidence>
<dbReference type="EMBL" id="SMGR01000003">
    <property type="protein sequence ID" value="TCL00750.1"/>
    <property type="molecule type" value="Genomic_DNA"/>
</dbReference>
<feature type="transmembrane region" description="Helical" evidence="7">
    <location>
        <begin position="87"/>
        <end position="107"/>
    </location>
</feature>
<feature type="transmembrane region" description="Helical" evidence="7">
    <location>
        <begin position="406"/>
        <end position="429"/>
    </location>
</feature>
<dbReference type="PANTHER" id="PTHR42770:SF15">
    <property type="entry name" value="GLUTAMATE_GAMMA-AMINOBUTYRATE ANTIPORTER-RELATED"/>
    <property type="match status" value="1"/>
</dbReference>
<comment type="caution">
    <text evidence="8">The sequence shown here is derived from an EMBL/GenBank/DDBJ whole genome shotgun (WGS) entry which is preliminary data.</text>
</comment>
<feature type="transmembrane region" description="Helical" evidence="7">
    <location>
        <begin position="144"/>
        <end position="171"/>
    </location>
</feature>
<accession>A0A4R1N2W9</accession>
<feature type="transmembrane region" description="Helical" evidence="7">
    <location>
        <begin position="435"/>
        <end position="456"/>
    </location>
</feature>
<dbReference type="GO" id="GO:0022857">
    <property type="term" value="F:transmembrane transporter activity"/>
    <property type="evidence" value="ECO:0007669"/>
    <property type="project" value="InterPro"/>
</dbReference>
<dbReference type="Gene3D" id="1.20.1740.10">
    <property type="entry name" value="Amino acid/polyamine transporter I"/>
    <property type="match status" value="1"/>
</dbReference>
<dbReference type="Pfam" id="PF13520">
    <property type="entry name" value="AA_permease_2"/>
    <property type="match status" value="1"/>
</dbReference>
<evidence type="ECO:0000313" key="8">
    <source>
        <dbReference type="EMBL" id="TCL00750.1"/>
    </source>
</evidence>
<keyword evidence="5 7" id="KW-1133">Transmembrane helix</keyword>
<feature type="transmembrane region" description="Helical" evidence="7">
    <location>
        <begin position="359"/>
        <end position="385"/>
    </location>
</feature>
<gene>
    <name evidence="8" type="ORF">BXY66_3397</name>
</gene>
<dbReference type="OrthoDB" id="9762947at2"/>
<feature type="transmembrane region" description="Helical" evidence="7">
    <location>
        <begin position="275"/>
        <end position="295"/>
    </location>
</feature>
<organism evidence="8 9">
    <name type="scientific">Shimia isoporae</name>
    <dbReference type="NCBI Taxonomy" id="647720"/>
    <lineage>
        <taxon>Bacteria</taxon>
        <taxon>Pseudomonadati</taxon>
        <taxon>Pseudomonadota</taxon>
        <taxon>Alphaproteobacteria</taxon>
        <taxon>Rhodobacterales</taxon>
        <taxon>Roseobacteraceae</taxon>
    </lineage>
</organism>
<evidence type="ECO:0000256" key="3">
    <source>
        <dbReference type="ARBA" id="ARBA00022475"/>
    </source>
</evidence>
<dbReference type="AlphaFoldDB" id="A0A4R1N2W9"/>
<evidence type="ECO:0000256" key="7">
    <source>
        <dbReference type="SAM" id="Phobius"/>
    </source>
</evidence>
<feature type="transmembrane region" description="Helical" evidence="7">
    <location>
        <begin position="332"/>
        <end position="353"/>
    </location>
</feature>
<protein>
    <submittedName>
        <fullName evidence="8">Amino acid/polyamine/organocation transporter (APC superfamily)</fullName>
    </submittedName>
</protein>